<evidence type="ECO:0000313" key="3">
    <source>
        <dbReference type="EMBL" id="SDI38698.1"/>
    </source>
</evidence>
<name>A0A1G8K5I4_9RHOB</name>
<evidence type="ECO:0000256" key="1">
    <source>
        <dbReference type="SAM" id="MobiDB-lite"/>
    </source>
</evidence>
<dbReference type="InterPro" id="IPR053176">
    <property type="entry name" value="T6SS_TssE1-like"/>
</dbReference>
<dbReference type="Pfam" id="PF04965">
    <property type="entry name" value="GPW_gp25"/>
    <property type="match status" value="1"/>
</dbReference>
<dbReference type="PANTHER" id="PTHR38595:SF1">
    <property type="entry name" value="TYPE VI SECRETION SYSTEM COMPONENT TSSE1"/>
    <property type="match status" value="1"/>
</dbReference>
<accession>A0A1G8K5I4</accession>
<dbReference type="InterPro" id="IPR007048">
    <property type="entry name" value="IraD/Gp25-like"/>
</dbReference>
<keyword evidence="4" id="KW-1185">Reference proteome</keyword>
<feature type="domain" description="IraD/Gp25-like" evidence="2">
    <location>
        <begin position="39"/>
        <end position="141"/>
    </location>
</feature>
<dbReference type="SUPFAM" id="SSF160719">
    <property type="entry name" value="gpW/gp25-like"/>
    <property type="match status" value="1"/>
</dbReference>
<dbReference type="OrthoDB" id="119583at2"/>
<gene>
    <name evidence="3" type="ORF">SAMN04488026_1002154</name>
</gene>
<protein>
    <submittedName>
        <fullName evidence="3">Type VI secretion system protein ImpF</fullName>
    </submittedName>
</protein>
<dbReference type="RefSeq" id="WP_093148418.1">
    <property type="nucleotide sequence ID" value="NZ_FNEK01000002.1"/>
</dbReference>
<feature type="compositionally biased region" description="Basic and acidic residues" evidence="1">
    <location>
        <begin position="1"/>
        <end position="10"/>
    </location>
</feature>
<feature type="region of interest" description="Disordered" evidence="1">
    <location>
        <begin position="1"/>
        <end position="31"/>
    </location>
</feature>
<organism evidence="3 4">
    <name type="scientific">Aliiruegeria lutimaris</name>
    <dbReference type="NCBI Taxonomy" id="571298"/>
    <lineage>
        <taxon>Bacteria</taxon>
        <taxon>Pseudomonadati</taxon>
        <taxon>Pseudomonadota</taxon>
        <taxon>Alphaproteobacteria</taxon>
        <taxon>Rhodobacterales</taxon>
        <taxon>Roseobacteraceae</taxon>
        <taxon>Aliiruegeria</taxon>
    </lineage>
</organism>
<sequence length="165" mass="19181">MADKTIDDRLQPSLLDRLTDDAPDQMSESRDTRVIDVRKLREILKRDLAWLLNTTNNESFIDRKKYPHAFRSVLNYGVKPVAGGSTTQRRVENIRQAIMQAVREFEPRMRPESLEVLLRDEESATNMSVFFDIHGDMWAQPLPMELYLRSEIDLMTGHMTLEQGS</sequence>
<dbReference type="EMBL" id="FNEK01000002">
    <property type="protein sequence ID" value="SDI38698.1"/>
    <property type="molecule type" value="Genomic_DNA"/>
</dbReference>
<dbReference type="InterPro" id="IPR017737">
    <property type="entry name" value="TssE1-like"/>
</dbReference>
<reference evidence="3 4" key="1">
    <citation type="submission" date="2016-10" db="EMBL/GenBank/DDBJ databases">
        <authorList>
            <person name="de Groot N.N."/>
        </authorList>
    </citation>
    <scope>NUCLEOTIDE SEQUENCE [LARGE SCALE GENOMIC DNA]</scope>
    <source>
        <strain evidence="3 4">DSM 25294</strain>
    </source>
</reference>
<proteinExistence type="predicted"/>
<evidence type="ECO:0000259" key="2">
    <source>
        <dbReference type="Pfam" id="PF04965"/>
    </source>
</evidence>
<dbReference type="PANTHER" id="PTHR38595">
    <property type="entry name" value="CYTOPLASMIC PROTEIN-RELATED"/>
    <property type="match status" value="1"/>
</dbReference>
<dbReference type="STRING" id="571298.SAMN04488026_1002154"/>
<dbReference type="NCBIfam" id="TIGR03357">
    <property type="entry name" value="VI_zyme"/>
    <property type="match status" value="1"/>
</dbReference>
<dbReference type="Proteomes" id="UP000199382">
    <property type="component" value="Unassembled WGS sequence"/>
</dbReference>
<evidence type="ECO:0000313" key="4">
    <source>
        <dbReference type="Proteomes" id="UP000199382"/>
    </source>
</evidence>
<dbReference type="AlphaFoldDB" id="A0A1G8K5I4"/>